<sequence>MPEDVGGLPFRDGDGPDSEDRGAADEAFASVVLDDDFVEAAEVHEPTAAERILYAAMERAEAEAAAELGFYRDPDLDPGASDGLAGFDDEEDADDEGRFDRSDYTRYFPDDDEADDIPPGLGPYGSRPMYGYEDGVGTGAIRGPGAREAQPPPWRPVRWQRPVACVLAMVMGISVIAFALIAIQRAGSAQSREPERDDEEQTIVDADFSEGGS</sequence>
<evidence type="ECO:0000313" key="3">
    <source>
        <dbReference type="EMBL" id="MDT0342733.1"/>
    </source>
</evidence>
<evidence type="ECO:0000313" key="4">
    <source>
        <dbReference type="Proteomes" id="UP001183246"/>
    </source>
</evidence>
<keyword evidence="4" id="KW-1185">Reference proteome</keyword>
<feature type="region of interest" description="Disordered" evidence="1">
    <location>
        <begin position="187"/>
        <end position="213"/>
    </location>
</feature>
<keyword evidence="2" id="KW-0472">Membrane</keyword>
<evidence type="ECO:0000256" key="1">
    <source>
        <dbReference type="SAM" id="MobiDB-lite"/>
    </source>
</evidence>
<comment type="caution">
    <text evidence="3">The sequence shown here is derived from an EMBL/GenBank/DDBJ whole genome shotgun (WGS) entry which is preliminary data.</text>
</comment>
<dbReference type="Proteomes" id="UP001183246">
    <property type="component" value="Unassembled WGS sequence"/>
</dbReference>
<name>A0ABU2MN16_9ACTN</name>
<proteinExistence type="predicted"/>
<feature type="transmembrane region" description="Helical" evidence="2">
    <location>
        <begin position="163"/>
        <end position="183"/>
    </location>
</feature>
<feature type="compositionally biased region" description="Basic and acidic residues" evidence="1">
    <location>
        <begin position="11"/>
        <end position="24"/>
    </location>
</feature>
<keyword evidence="2" id="KW-1133">Transmembrane helix</keyword>
<feature type="region of interest" description="Disordered" evidence="1">
    <location>
        <begin position="70"/>
        <end position="153"/>
    </location>
</feature>
<dbReference type="RefSeq" id="WP_311703874.1">
    <property type="nucleotide sequence ID" value="NZ_JAVREL010000004.1"/>
</dbReference>
<gene>
    <name evidence="3" type="ORF">RM590_08870</name>
</gene>
<dbReference type="EMBL" id="JAVREL010000004">
    <property type="protein sequence ID" value="MDT0342733.1"/>
    <property type="molecule type" value="Genomic_DNA"/>
</dbReference>
<protein>
    <submittedName>
        <fullName evidence="3">Uncharacterized protein</fullName>
    </submittedName>
</protein>
<keyword evidence="2" id="KW-0812">Transmembrane</keyword>
<organism evidence="3 4">
    <name type="scientific">Streptomyces litchfieldiae</name>
    <dbReference type="NCBI Taxonomy" id="3075543"/>
    <lineage>
        <taxon>Bacteria</taxon>
        <taxon>Bacillati</taxon>
        <taxon>Actinomycetota</taxon>
        <taxon>Actinomycetes</taxon>
        <taxon>Kitasatosporales</taxon>
        <taxon>Streptomycetaceae</taxon>
        <taxon>Streptomyces</taxon>
    </lineage>
</organism>
<accession>A0ABU2MN16</accession>
<reference evidence="4" key="1">
    <citation type="submission" date="2023-07" db="EMBL/GenBank/DDBJ databases">
        <title>30 novel species of actinomycetes from the DSMZ collection.</title>
        <authorList>
            <person name="Nouioui I."/>
        </authorList>
    </citation>
    <scope>NUCLEOTIDE SEQUENCE [LARGE SCALE GENOMIC DNA]</scope>
    <source>
        <strain evidence="4">DSM 44938</strain>
    </source>
</reference>
<evidence type="ECO:0000256" key="2">
    <source>
        <dbReference type="SAM" id="Phobius"/>
    </source>
</evidence>
<feature type="region of interest" description="Disordered" evidence="1">
    <location>
        <begin position="1"/>
        <end position="25"/>
    </location>
</feature>